<proteinExistence type="predicted"/>
<name>A0ACC2S0B5_9FUNG</name>
<sequence length="115" mass="13130">MFKAFQLTLKQASRKVAIPNISLQRGNSTKSLFVTNIPYVCKKSEIHEIFSEYGPIYDLNYPTDKLGRHRGFAFVKLDEEKADKAVVMLCGKPIDDQCIKVVIAEEREPKQKPDL</sequence>
<gene>
    <name evidence="1" type="ORF">DSO57_1000594</name>
</gene>
<evidence type="ECO:0000313" key="2">
    <source>
        <dbReference type="Proteomes" id="UP001165960"/>
    </source>
</evidence>
<comment type="caution">
    <text evidence="1">The sequence shown here is derived from an EMBL/GenBank/DDBJ whole genome shotgun (WGS) entry which is preliminary data.</text>
</comment>
<reference evidence="1" key="1">
    <citation type="submission" date="2022-04" db="EMBL/GenBank/DDBJ databases">
        <title>Genome of the entomopathogenic fungus Entomophthora muscae.</title>
        <authorList>
            <person name="Elya C."/>
            <person name="Lovett B.R."/>
            <person name="Lee E."/>
            <person name="Macias A.M."/>
            <person name="Hajek A.E."/>
            <person name="De Bivort B.L."/>
            <person name="Kasson M.T."/>
            <person name="De Fine Licht H.H."/>
            <person name="Stajich J.E."/>
        </authorList>
    </citation>
    <scope>NUCLEOTIDE SEQUENCE</scope>
    <source>
        <strain evidence="1">Berkeley</strain>
    </source>
</reference>
<dbReference type="Proteomes" id="UP001165960">
    <property type="component" value="Unassembled WGS sequence"/>
</dbReference>
<evidence type="ECO:0000313" key="1">
    <source>
        <dbReference type="EMBL" id="KAJ9055736.1"/>
    </source>
</evidence>
<dbReference type="EMBL" id="QTSX02006391">
    <property type="protein sequence ID" value="KAJ9055736.1"/>
    <property type="molecule type" value="Genomic_DNA"/>
</dbReference>
<accession>A0ACC2S0B5</accession>
<organism evidence="1 2">
    <name type="scientific">Entomophthora muscae</name>
    <dbReference type="NCBI Taxonomy" id="34485"/>
    <lineage>
        <taxon>Eukaryota</taxon>
        <taxon>Fungi</taxon>
        <taxon>Fungi incertae sedis</taxon>
        <taxon>Zoopagomycota</taxon>
        <taxon>Entomophthoromycotina</taxon>
        <taxon>Entomophthoromycetes</taxon>
        <taxon>Entomophthorales</taxon>
        <taxon>Entomophthoraceae</taxon>
        <taxon>Entomophthora</taxon>
    </lineage>
</organism>
<protein>
    <submittedName>
        <fullName evidence="1">Uncharacterized protein</fullName>
    </submittedName>
</protein>
<keyword evidence="2" id="KW-1185">Reference proteome</keyword>